<dbReference type="EMBL" id="LXQA010065070">
    <property type="protein sequence ID" value="MCI07346.1"/>
    <property type="molecule type" value="Genomic_DNA"/>
</dbReference>
<dbReference type="Proteomes" id="UP000265520">
    <property type="component" value="Unassembled WGS sequence"/>
</dbReference>
<feature type="compositionally biased region" description="Acidic residues" evidence="1">
    <location>
        <begin position="25"/>
        <end position="39"/>
    </location>
</feature>
<proteinExistence type="predicted"/>
<evidence type="ECO:0000256" key="1">
    <source>
        <dbReference type="SAM" id="MobiDB-lite"/>
    </source>
</evidence>
<sequence length="39" mass="4294">SENVQAVQKYITGLDARRLSKFPENSDDSGDSDEDMSTS</sequence>
<dbReference type="AlphaFoldDB" id="A0A392P7U1"/>
<feature type="non-terminal residue" evidence="2">
    <location>
        <position position="1"/>
    </location>
</feature>
<evidence type="ECO:0000313" key="2">
    <source>
        <dbReference type="EMBL" id="MCI07346.1"/>
    </source>
</evidence>
<organism evidence="2 3">
    <name type="scientific">Trifolium medium</name>
    <dbReference type="NCBI Taxonomy" id="97028"/>
    <lineage>
        <taxon>Eukaryota</taxon>
        <taxon>Viridiplantae</taxon>
        <taxon>Streptophyta</taxon>
        <taxon>Embryophyta</taxon>
        <taxon>Tracheophyta</taxon>
        <taxon>Spermatophyta</taxon>
        <taxon>Magnoliopsida</taxon>
        <taxon>eudicotyledons</taxon>
        <taxon>Gunneridae</taxon>
        <taxon>Pentapetalae</taxon>
        <taxon>rosids</taxon>
        <taxon>fabids</taxon>
        <taxon>Fabales</taxon>
        <taxon>Fabaceae</taxon>
        <taxon>Papilionoideae</taxon>
        <taxon>50 kb inversion clade</taxon>
        <taxon>NPAAA clade</taxon>
        <taxon>Hologalegina</taxon>
        <taxon>IRL clade</taxon>
        <taxon>Trifolieae</taxon>
        <taxon>Trifolium</taxon>
    </lineage>
</organism>
<reference evidence="2 3" key="1">
    <citation type="journal article" date="2018" name="Front. Plant Sci.">
        <title>Red Clover (Trifolium pratense) and Zigzag Clover (T. medium) - A Picture of Genomic Similarities and Differences.</title>
        <authorList>
            <person name="Dluhosova J."/>
            <person name="Istvanek J."/>
            <person name="Nedelnik J."/>
            <person name="Repkova J."/>
        </authorList>
    </citation>
    <scope>NUCLEOTIDE SEQUENCE [LARGE SCALE GENOMIC DNA]</scope>
    <source>
        <strain evidence="3">cv. 10/8</strain>
        <tissue evidence="2">Leaf</tissue>
    </source>
</reference>
<feature type="region of interest" description="Disordered" evidence="1">
    <location>
        <begin position="17"/>
        <end position="39"/>
    </location>
</feature>
<protein>
    <submittedName>
        <fullName evidence="2">Translational activator GCN1</fullName>
    </submittedName>
</protein>
<accession>A0A392P7U1</accession>
<evidence type="ECO:0000313" key="3">
    <source>
        <dbReference type="Proteomes" id="UP000265520"/>
    </source>
</evidence>
<keyword evidence="3" id="KW-1185">Reference proteome</keyword>
<comment type="caution">
    <text evidence="2">The sequence shown here is derived from an EMBL/GenBank/DDBJ whole genome shotgun (WGS) entry which is preliminary data.</text>
</comment>
<name>A0A392P7U1_9FABA</name>